<evidence type="ECO:0000259" key="2">
    <source>
        <dbReference type="SMART" id="SM00900"/>
    </source>
</evidence>
<dbReference type="Proteomes" id="UP001321453">
    <property type="component" value="Unassembled WGS sequence"/>
</dbReference>
<evidence type="ECO:0000313" key="4">
    <source>
        <dbReference type="Proteomes" id="UP001321453"/>
    </source>
</evidence>
<sequence>MAARPWRGTLIYAGAVAVIAAAGFARFAGVQPDGAIAAAGAAGADDSSSGLTAGSTPTRAAAPDTSAPDASAPDASAPEASAPDASAPDAGTDGSSSDPTATAAPDASTGDEVTIVGAAEQTRYGAVQLSVTFSGDSITDVQALQSPDRERRSMEISQQAIPMLTQEVLAAQSAQIDTISGATYTSDGYRQSLQSAIDQRG</sequence>
<dbReference type="Gene3D" id="3.90.1010.20">
    <property type="match status" value="1"/>
</dbReference>
<gene>
    <name evidence="3" type="ORF">QRT05_14360</name>
</gene>
<accession>A0ABT7SAC7</accession>
<organism evidence="3 4">
    <name type="scientific">Cellulomonas edaphi</name>
    <dbReference type="NCBI Taxonomy" id="3053468"/>
    <lineage>
        <taxon>Bacteria</taxon>
        <taxon>Bacillati</taxon>
        <taxon>Actinomycetota</taxon>
        <taxon>Actinomycetes</taxon>
        <taxon>Micrococcales</taxon>
        <taxon>Cellulomonadaceae</taxon>
        <taxon>Cellulomonas</taxon>
    </lineage>
</organism>
<evidence type="ECO:0000313" key="3">
    <source>
        <dbReference type="EMBL" id="MDM7832521.1"/>
    </source>
</evidence>
<reference evidence="3 4" key="1">
    <citation type="submission" date="2023-06" db="EMBL/GenBank/DDBJ databases">
        <title>Cellulomonas sp. MW9 Whole genome sequence.</title>
        <authorList>
            <person name="Park S."/>
        </authorList>
    </citation>
    <scope>NUCLEOTIDE SEQUENCE [LARGE SCALE GENOMIC DNA]</scope>
    <source>
        <strain evidence="3 4">MW9</strain>
    </source>
</reference>
<keyword evidence="4" id="KW-1185">Reference proteome</keyword>
<feature type="region of interest" description="Disordered" evidence="1">
    <location>
        <begin position="40"/>
        <end position="110"/>
    </location>
</feature>
<evidence type="ECO:0000256" key="1">
    <source>
        <dbReference type="SAM" id="MobiDB-lite"/>
    </source>
</evidence>
<feature type="domain" description="FMN-binding" evidence="2">
    <location>
        <begin position="123"/>
        <end position="200"/>
    </location>
</feature>
<name>A0ABT7SAC7_9CELL</name>
<dbReference type="EMBL" id="JAUCGR010000004">
    <property type="protein sequence ID" value="MDM7832521.1"/>
    <property type="molecule type" value="Genomic_DNA"/>
</dbReference>
<protein>
    <submittedName>
        <fullName evidence="3">FMN-binding protein</fullName>
    </submittedName>
</protein>
<dbReference type="Pfam" id="PF04205">
    <property type="entry name" value="FMN_bind"/>
    <property type="match status" value="1"/>
</dbReference>
<proteinExistence type="predicted"/>
<dbReference type="InterPro" id="IPR007329">
    <property type="entry name" value="FMN-bd"/>
</dbReference>
<dbReference type="SMART" id="SM00900">
    <property type="entry name" value="FMN_bind"/>
    <property type="match status" value="1"/>
</dbReference>
<comment type="caution">
    <text evidence="3">The sequence shown here is derived from an EMBL/GenBank/DDBJ whole genome shotgun (WGS) entry which is preliminary data.</text>
</comment>
<dbReference type="RefSeq" id="WP_289448023.1">
    <property type="nucleotide sequence ID" value="NZ_JAUCGR010000004.1"/>
</dbReference>